<accession>A0A1S2PP75</accession>
<comment type="caution">
    <text evidence="1">The sequence shown here is derived from an EMBL/GenBank/DDBJ whole genome shotgun (WGS) entry which is preliminary data.</text>
</comment>
<dbReference type="Proteomes" id="UP000179935">
    <property type="component" value="Unassembled WGS sequence"/>
</dbReference>
<name>A0A1S2PP75_9ACTN</name>
<dbReference type="AlphaFoldDB" id="A0A1S2PP75"/>
<organism evidence="1 2">
    <name type="scientific">Streptomyces colonosanans</name>
    <dbReference type="NCBI Taxonomy" id="1428652"/>
    <lineage>
        <taxon>Bacteria</taxon>
        <taxon>Bacillati</taxon>
        <taxon>Actinomycetota</taxon>
        <taxon>Actinomycetes</taxon>
        <taxon>Kitasatosporales</taxon>
        <taxon>Streptomycetaceae</taxon>
        <taxon>Streptomyces</taxon>
    </lineage>
</organism>
<evidence type="ECO:0000313" key="1">
    <source>
        <dbReference type="EMBL" id="OIJ95617.1"/>
    </source>
</evidence>
<dbReference type="EMBL" id="MLYP01000022">
    <property type="protein sequence ID" value="OIJ95617.1"/>
    <property type="molecule type" value="Genomic_DNA"/>
</dbReference>
<proteinExistence type="predicted"/>
<keyword evidence="2" id="KW-1185">Reference proteome</keyword>
<dbReference type="STRING" id="1428652.BIV24_08400"/>
<evidence type="ECO:0000313" key="2">
    <source>
        <dbReference type="Proteomes" id="UP000179935"/>
    </source>
</evidence>
<protein>
    <submittedName>
        <fullName evidence="1">Uncharacterized protein</fullName>
    </submittedName>
</protein>
<reference evidence="1 2" key="1">
    <citation type="submission" date="2016-10" db="EMBL/GenBank/DDBJ databases">
        <title>Genome sequence of Streptomyces sp. MUSC 93.</title>
        <authorList>
            <person name="Lee L.-H."/>
            <person name="Ser H.-L."/>
            <person name="Law J.W.-F."/>
        </authorList>
    </citation>
    <scope>NUCLEOTIDE SEQUENCE [LARGE SCALE GENOMIC DNA]</scope>
    <source>
        <strain evidence="1 2">MUSC 93</strain>
    </source>
</reference>
<gene>
    <name evidence="1" type="ORF">BIV24_08400</name>
</gene>
<sequence length="84" mass="8870">MEGIRPRGSAELRREVAGPVAVSVVAESLGLVGADVEAVPSWYDAIVSAISDITPGCRRTRTVPGSRLRCALPSRSGSSRPRRP</sequence>